<keyword evidence="5 6" id="KW-0663">Pyridoxal phosphate</keyword>
<keyword evidence="3" id="KW-0028">Amino-acid biosynthesis</keyword>
<dbReference type="FunFam" id="3.40.640.10:FF:000004">
    <property type="entry name" value="Acetylornithine aminotransferase"/>
    <property type="match status" value="1"/>
</dbReference>
<comment type="caution">
    <text evidence="7">The sequence shown here is derived from an EMBL/GenBank/DDBJ whole genome shotgun (WGS) entry which is preliminary data.</text>
</comment>
<evidence type="ECO:0000256" key="6">
    <source>
        <dbReference type="RuleBase" id="RU003560"/>
    </source>
</evidence>
<dbReference type="InterPro" id="IPR015422">
    <property type="entry name" value="PyrdxlP-dep_Trfase_small"/>
</dbReference>
<dbReference type="PROSITE" id="PS00600">
    <property type="entry name" value="AA_TRANSFER_CLASS_3"/>
    <property type="match status" value="1"/>
</dbReference>
<dbReference type="InterPro" id="IPR015421">
    <property type="entry name" value="PyrdxlP-dep_Trfase_major"/>
</dbReference>
<accession>K2N4M1</accession>
<evidence type="ECO:0000256" key="5">
    <source>
        <dbReference type="ARBA" id="ARBA00022898"/>
    </source>
</evidence>
<dbReference type="GO" id="GO:0006526">
    <property type="term" value="P:L-arginine biosynthetic process"/>
    <property type="evidence" value="ECO:0007669"/>
    <property type="project" value="UniProtKB-KW"/>
</dbReference>
<keyword evidence="3" id="KW-0055">Arginine biosynthesis</keyword>
<dbReference type="Proteomes" id="UP000007374">
    <property type="component" value="Unassembled WGS sequence"/>
</dbReference>
<gene>
    <name evidence="7" type="ORF">NA8A_12385</name>
</gene>
<dbReference type="PANTHER" id="PTHR43094">
    <property type="entry name" value="AMINOTRANSFERASE"/>
    <property type="match status" value="1"/>
</dbReference>
<evidence type="ECO:0000313" key="8">
    <source>
        <dbReference type="Proteomes" id="UP000007374"/>
    </source>
</evidence>
<dbReference type="InterPro" id="IPR005814">
    <property type="entry name" value="Aminotrans_3"/>
</dbReference>
<dbReference type="Gene3D" id="3.40.640.10">
    <property type="entry name" value="Type I PLP-dependent aspartate aminotransferase-like (Major domain)"/>
    <property type="match status" value="1"/>
</dbReference>
<keyword evidence="4" id="KW-0032">Aminotransferase</keyword>
<dbReference type="STRING" id="721133.SAMN05216176_10724"/>
<reference evidence="7 8" key="1">
    <citation type="journal article" date="2012" name="J. Bacteriol.">
        <title>Genome Sequence of Nitratireductor indicus Type Strain C115.</title>
        <authorList>
            <person name="Lai Q."/>
            <person name="Li G."/>
            <person name="Yu Z."/>
            <person name="Shao Z."/>
        </authorList>
    </citation>
    <scope>NUCLEOTIDE SEQUENCE [LARGE SCALE GENOMIC DNA]</scope>
    <source>
        <strain evidence="7 8">C115</strain>
    </source>
</reference>
<comment type="similarity">
    <text evidence="2 6">Belongs to the class-III pyridoxal-phosphate-dependent aminotransferase family.</text>
</comment>
<dbReference type="CDD" id="cd00610">
    <property type="entry name" value="OAT_like"/>
    <property type="match status" value="1"/>
</dbReference>
<dbReference type="PANTHER" id="PTHR43094:SF1">
    <property type="entry name" value="AMINOTRANSFERASE CLASS-III"/>
    <property type="match status" value="1"/>
</dbReference>
<evidence type="ECO:0000256" key="4">
    <source>
        <dbReference type="ARBA" id="ARBA00022576"/>
    </source>
</evidence>
<dbReference type="SUPFAM" id="SSF53383">
    <property type="entry name" value="PLP-dependent transferases"/>
    <property type="match status" value="1"/>
</dbReference>
<dbReference type="GO" id="GO:0008483">
    <property type="term" value="F:transaminase activity"/>
    <property type="evidence" value="ECO:0007669"/>
    <property type="project" value="UniProtKB-KW"/>
</dbReference>
<dbReference type="InterPro" id="IPR049704">
    <property type="entry name" value="Aminotrans_3_PPA_site"/>
</dbReference>
<dbReference type="InterPro" id="IPR015424">
    <property type="entry name" value="PyrdxlP-dep_Trfase"/>
</dbReference>
<dbReference type="AlphaFoldDB" id="K2N4M1"/>
<keyword evidence="8" id="KW-1185">Reference proteome</keyword>
<organism evidence="7 8">
    <name type="scientific">Nitratireductor indicus C115</name>
    <dbReference type="NCBI Taxonomy" id="1231190"/>
    <lineage>
        <taxon>Bacteria</taxon>
        <taxon>Pseudomonadati</taxon>
        <taxon>Pseudomonadota</taxon>
        <taxon>Alphaproteobacteria</taxon>
        <taxon>Hyphomicrobiales</taxon>
        <taxon>Phyllobacteriaceae</taxon>
        <taxon>Nitratireductor</taxon>
    </lineage>
</organism>
<dbReference type="EMBL" id="AMSI01000007">
    <property type="protein sequence ID" value="EKF42348.1"/>
    <property type="molecule type" value="Genomic_DNA"/>
</dbReference>
<sequence>MNMSSVLHRSLKSTLPSVVGGEGSYLVDDAGNRYLDACGGAAVSCLGHDNAKVIAALKHQLDQVSFAHTSFFTNAPAEELAKFLVDRAPEGTGAGRVMFLGSGSEAMEAALKLARQYHLERGQPERVRIIARSPSYHGNTLGALATGGHAGRRAPFQPLLMEVGHIEAPYAYRLRESGETEADYARRMADLLEAKILELGPRNVMAFVAEPVVGASLGTQPAPAGYFKRIREICDAHDVLFIADEVMCGMGRTGSLFALEQEGICADITTLAKGLGAGYQPIAAVMAAEKVISAIETGSGTLWNGHTYMSHAVATAGALAVQQVIEDDGLLANVRARGGQLQQSLHVRLAQHPNVGDIRGRGLFWSIEAVADRDTKAPFPVERSVAQNIQAEAFARGVMTYSAQGCADGRLGDHVLLAPAYTSTPDEIERIADTLAAAVNAALDAQA</sequence>
<evidence type="ECO:0000313" key="7">
    <source>
        <dbReference type="EMBL" id="EKF42348.1"/>
    </source>
</evidence>
<comment type="cofactor">
    <cofactor evidence="1">
        <name>pyridoxal 5'-phosphate</name>
        <dbReference type="ChEBI" id="CHEBI:597326"/>
    </cofactor>
</comment>
<keyword evidence="4" id="KW-0808">Transferase</keyword>
<dbReference type="NCBIfam" id="NF005685">
    <property type="entry name" value="PRK07483.1"/>
    <property type="match status" value="1"/>
</dbReference>
<evidence type="ECO:0000256" key="1">
    <source>
        <dbReference type="ARBA" id="ARBA00001933"/>
    </source>
</evidence>
<dbReference type="Gene3D" id="3.90.1150.10">
    <property type="entry name" value="Aspartate Aminotransferase, domain 1"/>
    <property type="match status" value="1"/>
</dbReference>
<dbReference type="Pfam" id="PF00202">
    <property type="entry name" value="Aminotran_3"/>
    <property type="match status" value="1"/>
</dbReference>
<dbReference type="eggNOG" id="COG0161">
    <property type="taxonomic scope" value="Bacteria"/>
</dbReference>
<dbReference type="GO" id="GO:0030170">
    <property type="term" value="F:pyridoxal phosphate binding"/>
    <property type="evidence" value="ECO:0007669"/>
    <property type="project" value="InterPro"/>
</dbReference>
<evidence type="ECO:0000256" key="3">
    <source>
        <dbReference type="ARBA" id="ARBA00022571"/>
    </source>
</evidence>
<protein>
    <recommendedName>
        <fullName evidence="9">Class III aminotransferase</fullName>
    </recommendedName>
</protein>
<dbReference type="PATRIC" id="fig|1231190.3.peg.2574"/>
<evidence type="ECO:0000256" key="2">
    <source>
        <dbReference type="ARBA" id="ARBA00008954"/>
    </source>
</evidence>
<name>K2N4M1_9HYPH</name>
<dbReference type="GO" id="GO:0005829">
    <property type="term" value="C:cytosol"/>
    <property type="evidence" value="ECO:0007669"/>
    <property type="project" value="TreeGrafter"/>
</dbReference>
<proteinExistence type="inferred from homology"/>
<evidence type="ECO:0008006" key="9">
    <source>
        <dbReference type="Google" id="ProtNLM"/>
    </source>
</evidence>